<feature type="domain" description="Major facilitator superfamily (MFS) profile" evidence="11">
    <location>
        <begin position="149"/>
        <end position="638"/>
    </location>
</feature>
<protein>
    <recommendedName>
        <fullName evidence="11">Major facilitator superfamily (MFS) profile domain-containing protein</fullName>
    </recommendedName>
</protein>
<feature type="transmembrane region" description="Helical" evidence="10">
    <location>
        <begin position="454"/>
        <end position="475"/>
    </location>
</feature>
<comment type="subcellular location">
    <subcellularLocation>
        <location evidence="1">Cell membrane</location>
        <topology evidence="1">Multi-pass membrane protein</topology>
    </subcellularLocation>
</comment>
<dbReference type="Gene3D" id="1.20.1250.20">
    <property type="entry name" value="MFS general substrate transporter like domains"/>
    <property type="match status" value="2"/>
</dbReference>
<dbReference type="InterPro" id="IPR020846">
    <property type="entry name" value="MFS_dom"/>
</dbReference>
<feature type="transmembrane region" description="Helical" evidence="10">
    <location>
        <begin position="239"/>
        <end position="264"/>
    </location>
</feature>
<feature type="compositionally biased region" description="Low complexity" evidence="9">
    <location>
        <begin position="15"/>
        <end position="26"/>
    </location>
</feature>
<comment type="caution">
    <text evidence="12">The sequence shown here is derived from an EMBL/GenBank/DDBJ whole genome shotgun (WGS) entry which is preliminary data.</text>
</comment>
<feature type="transmembrane region" description="Helical" evidence="10">
    <location>
        <begin position="482"/>
        <end position="501"/>
    </location>
</feature>
<gene>
    <name evidence="12" type="ORF">QBC37DRAFT_305257</name>
</gene>
<keyword evidence="3" id="KW-0813">Transport</keyword>
<feature type="transmembrane region" description="Helical" evidence="10">
    <location>
        <begin position="214"/>
        <end position="233"/>
    </location>
</feature>
<feature type="transmembrane region" description="Helical" evidence="10">
    <location>
        <begin position="186"/>
        <end position="207"/>
    </location>
</feature>
<evidence type="ECO:0000256" key="7">
    <source>
        <dbReference type="ARBA" id="ARBA00023136"/>
    </source>
</evidence>
<feature type="region of interest" description="Disordered" evidence="9">
    <location>
        <begin position="1"/>
        <end position="137"/>
    </location>
</feature>
<feature type="transmembrane region" description="Helical" evidence="10">
    <location>
        <begin position="611"/>
        <end position="632"/>
    </location>
</feature>
<dbReference type="EMBL" id="MU858051">
    <property type="protein sequence ID" value="KAK4218857.1"/>
    <property type="molecule type" value="Genomic_DNA"/>
</dbReference>
<feature type="transmembrane region" description="Helical" evidence="10">
    <location>
        <begin position="271"/>
        <end position="290"/>
    </location>
</feature>
<feature type="compositionally biased region" description="Basic and acidic residues" evidence="9">
    <location>
        <begin position="1"/>
        <end position="11"/>
    </location>
</feature>
<dbReference type="PANTHER" id="PTHR23501">
    <property type="entry name" value="MAJOR FACILITATOR SUPERFAMILY"/>
    <property type="match status" value="1"/>
</dbReference>
<evidence type="ECO:0000256" key="10">
    <source>
        <dbReference type="SAM" id="Phobius"/>
    </source>
</evidence>
<dbReference type="GO" id="GO:0005886">
    <property type="term" value="C:plasma membrane"/>
    <property type="evidence" value="ECO:0007669"/>
    <property type="project" value="UniProtKB-SubCell"/>
</dbReference>
<evidence type="ECO:0000259" key="11">
    <source>
        <dbReference type="PROSITE" id="PS50850"/>
    </source>
</evidence>
<evidence type="ECO:0000256" key="2">
    <source>
        <dbReference type="ARBA" id="ARBA00007520"/>
    </source>
</evidence>
<accession>A0AAN7BD15</accession>
<feature type="transmembrane region" description="Helical" evidence="10">
    <location>
        <begin position="375"/>
        <end position="394"/>
    </location>
</feature>
<evidence type="ECO:0000256" key="1">
    <source>
        <dbReference type="ARBA" id="ARBA00004651"/>
    </source>
</evidence>
<evidence type="ECO:0000256" key="4">
    <source>
        <dbReference type="ARBA" id="ARBA00022475"/>
    </source>
</evidence>
<evidence type="ECO:0000256" key="5">
    <source>
        <dbReference type="ARBA" id="ARBA00022692"/>
    </source>
</evidence>
<keyword evidence="6 10" id="KW-1133">Transmembrane helix</keyword>
<dbReference type="Proteomes" id="UP001301769">
    <property type="component" value="Unassembled WGS sequence"/>
</dbReference>
<dbReference type="InterPro" id="IPR011701">
    <property type="entry name" value="MFS"/>
</dbReference>
<feature type="transmembrane region" description="Helical" evidence="10">
    <location>
        <begin position="302"/>
        <end position="322"/>
    </location>
</feature>
<keyword evidence="7 10" id="KW-0472">Membrane</keyword>
<feature type="compositionally biased region" description="Basic and acidic residues" evidence="9">
    <location>
        <begin position="99"/>
        <end position="112"/>
    </location>
</feature>
<keyword evidence="13" id="KW-1185">Reference proteome</keyword>
<feature type="transmembrane region" description="Helical" evidence="10">
    <location>
        <begin position="414"/>
        <end position="439"/>
    </location>
</feature>
<dbReference type="FunFam" id="1.20.1250.20:FF:000489">
    <property type="entry name" value="MFS general substrate transporter"/>
    <property type="match status" value="1"/>
</dbReference>
<keyword evidence="4" id="KW-1003">Cell membrane</keyword>
<evidence type="ECO:0000256" key="6">
    <source>
        <dbReference type="ARBA" id="ARBA00022989"/>
    </source>
</evidence>
<feature type="transmembrane region" description="Helical" evidence="10">
    <location>
        <begin position="342"/>
        <end position="363"/>
    </location>
</feature>
<dbReference type="PANTHER" id="PTHR23501:SF49">
    <property type="entry name" value="MAJOR FACILITATOR SUPERFAMILY (MFS) PROFILE DOMAIN-CONTAINING PROTEIN"/>
    <property type="match status" value="1"/>
</dbReference>
<keyword evidence="5 10" id="KW-0812">Transmembrane</keyword>
<feature type="compositionally biased region" description="Basic and acidic residues" evidence="9">
    <location>
        <begin position="27"/>
        <end position="39"/>
    </location>
</feature>
<reference evidence="12" key="1">
    <citation type="journal article" date="2023" name="Mol. Phylogenet. Evol.">
        <title>Genome-scale phylogeny and comparative genomics of the fungal order Sordariales.</title>
        <authorList>
            <person name="Hensen N."/>
            <person name="Bonometti L."/>
            <person name="Westerberg I."/>
            <person name="Brannstrom I.O."/>
            <person name="Guillou S."/>
            <person name="Cros-Aarteil S."/>
            <person name="Calhoun S."/>
            <person name="Haridas S."/>
            <person name="Kuo A."/>
            <person name="Mondo S."/>
            <person name="Pangilinan J."/>
            <person name="Riley R."/>
            <person name="LaButti K."/>
            <person name="Andreopoulos B."/>
            <person name="Lipzen A."/>
            <person name="Chen C."/>
            <person name="Yan M."/>
            <person name="Daum C."/>
            <person name="Ng V."/>
            <person name="Clum A."/>
            <person name="Steindorff A."/>
            <person name="Ohm R.A."/>
            <person name="Martin F."/>
            <person name="Silar P."/>
            <person name="Natvig D.O."/>
            <person name="Lalanne C."/>
            <person name="Gautier V."/>
            <person name="Ament-Velasquez S.L."/>
            <person name="Kruys A."/>
            <person name="Hutchinson M.I."/>
            <person name="Powell A.J."/>
            <person name="Barry K."/>
            <person name="Miller A.N."/>
            <person name="Grigoriev I.V."/>
            <person name="Debuchy R."/>
            <person name="Gladieux P."/>
            <person name="Hiltunen Thoren M."/>
            <person name="Johannesson H."/>
        </authorList>
    </citation>
    <scope>NUCLEOTIDE SEQUENCE</scope>
    <source>
        <strain evidence="12">PSN293</strain>
    </source>
</reference>
<dbReference type="PRINTS" id="PR01036">
    <property type="entry name" value="TCRTETB"/>
</dbReference>
<dbReference type="GO" id="GO:0022857">
    <property type="term" value="F:transmembrane transporter activity"/>
    <property type="evidence" value="ECO:0007669"/>
    <property type="project" value="InterPro"/>
</dbReference>
<evidence type="ECO:0000256" key="9">
    <source>
        <dbReference type="SAM" id="MobiDB-lite"/>
    </source>
</evidence>
<feature type="transmembrane region" description="Helical" evidence="10">
    <location>
        <begin position="146"/>
        <end position="174"/>
    </location>
</feature>
<reference evidence="12" key="2">
    <citation type="submission" date="2023-05" db="EMBL/GenBank/DDBJ databases">
        <authorList>
            <consortium name="Lawrence Berkeley National Laboratory"/>
            <person name="Steindorff A."/>
            <person name="Hensen N."/>
            <person name="Bonometti L."/>
            <person name="Westerberg I."/>
            <person name="Brannstrom I.O."/>
            <person name="Guillou S."/>
            <person name="Cros-Aarteil S."/>
            <person name="Calhoun S."/>
            <person name="Haridas S."/>
            <person name="Kuo A."/>
            <person name="Mondo S."/>
            <person name="Pangilinan J."/>
            <person name="Riley R."/>
            <person name="Labutti K."/>
            <person name="Andreopoulos B."/>
            <person name="Lipzen A."/>
            <person name="Chen C."/>
            <person name="Yanf M."/>
            <person name="Daum C."/>
            <person name="Ng V."/>
            <person name="Clum A."/>
            <person name="Ohm R."/>
            <person name="Martin F."/>
            <person name="Silar P."/>
            <person name="Natvig D."/>
            <person name="Lalanne C."/>
            <person name="Gautier V."/>
            <person name="Ament-Velasquez S.L."/>
            <person name="Kruys A."/>
            <person name="Hutchinson M.I."/>
            <person name="Powell A.J."/>
            <person name="Barry K."/>
            <person name="Miller A.N."/>
            <person name="Grigoriev I.V."/>
            <person name="Debuchy R."/>
            <person name="Gladieux P."/>
            <person name="Thoren M.H."/>
            <person name="Johannesson H."/>
        </authorList>
    </citation>
    <scope>NUCLEOTIDE SEQUENCE</scope>
    <source>
        <strain evidence="12">PSN293</strain>
    </source>
</reference>
<dbReference type="InterPro" id="IPR036259">
    <property type="entry name" value="MFS_trans_sf"/>
</dbReference>
<evidence type="ECO:0000313" key="12">
    <source>
        <dbReference type="EMBL" id="KAK4218857.1"/>
    </source>
</evidence>
<evidence type="ECO:0000313" key="13">
    <source>
        <dbReference type="Proteomes" id="UP001301769"/>
    </source>
</evidence>
<feature type="region of interest" description="Disordered" evidence="9">
    <location>
        <begin position="643"/>
        <end position="676"/>
    </location>
</feature>
<dbReference type="FunFam" id="1.20.1250.20:FF:000196">
    <property type="entry name" value="MFS toxin efflux pump (AflT)"/>
    <property type="match status" value="1"/>
</dbReference>
<dbReference type="AlphaFoldDB" id="A0AAN7BD15"/>
<organism evidence="12 13">
    <name type="scientific">Rhypophila decipiens</name>
    <dbReference type="NCBI Taxonomy" id="261697"/>
    <lineage>
        <taxon>Eukaryota</taxon>
        <taxon>Fungi</taxon>
        <taxon>Dikarya</taxon>
        <taxon>Ascomycota</taxon>
        <taxon>Pezizomycotina</taxon>
        <taxon>Sordariomycetes</taxon>
        <taxon>Sordariomycetidae</taxon>
        <taxon>Sordariales</taxon>
        <taxon>Naviculisporaceae</taxon>
        <taxon>Rhypophila</taxon>
    </lineage>
</organism>
<feature type="compositionally biased region" description="Polar residues" evidence="9">
    <location>
        <begin position="52"/>
        <end position="63"/>
    </location>
</feature>
<name>A0AAN7BD15_9PEZI</name>
<keyword evidence="8" id="KW-0325">Glycoprotein</keyword>
<evidence type="ECO:0000256" key="8">
    <source>
        <dbReference type="ARBA" id="ARBA00023180"/>
    </source>
</evidence>
<comment type="similarity">
    <text evidence="2">Belongs to the major facilitator superfamily. TCR/Tet family.</text>
</comment>
<dbReference type="CDD" id="cd17502">
    <property type="entry name" value="MFS_Azr1_MDR_like"/>
    <property type="match status" value="1"/>
</dbReference>
<dbReference type="SUPFAM" id="SSF103473">
    <property type="entry name" value="MFS general substrate transporter"/>
    <property type="match status" value="1"/>
</dbReference>
<evidence type="ECO:0000256" key="3">
    <source>
        <dbReference type="ARBA" id="ARBA00022448"/>
    </source>
</evidence>
<dbReference type="FunFam" id="1.20.1720.10:FF:000012">
    <property type="entry name" value="MFS toxin efflux pump (AflT)"/>
    <property type="match status" value="1"/>
</dbReference>
<proteinExistence type="inferred from homology"/>
<sequence length="676" mass="72884">MADYNPEHRDFLNLTPGSSSPDPTSPQRRDVEKRLREYPSDNSLHLELAGTIQYQYPQRSRSAAATPEPTKDPRPTGFHKRSLTGPDFPRNILPLTVQDQRHPGKPDARIHPDTTPASKTPASNLELPSPPSEAPEDSEYITGTPLYLLITGLMLSVFLISIDRTIISTAIPFITSEFESTPDIGWYGSSYLLTACAFQPVFGRIFMLFDVKKAYLLAMFFFELGSLICGVAPTSMALIVGRAIAGFGCAGILTGSFVVVATAVPLRLRPVFIAVVGVMFGVGATCGPLLGGVFTDLVTWRWCFYINLPVGTATVIAMILFFHPKKKSHRHRTKRTFLDRFLDLDIIGNILLLSASIMLFLALEFTTLGMPWSSAQIIGLLVGFGLTAIIFSAWQKWKGEDALMPPRIVSQRTVAASCGAAFMTYGALINLTFFLPIWFQAIKGESAISSGVNMMPYFATNAFFSLLAGVFVSMIGYVTPPAVIGSVIGTAGLGLLTMLNVDTTTAQWVGYEILSSAGFGLSIQQGFTAVQTVLGPDDMAIGTAVVVASQSLGGAVFLSVGNSVFQSQLQKAAGTIPGLDIKKVVDSGAASFREFVPEEHLPALLEVYNQAIRVVFTVSIPLGGLAAIISCFMEWKSVKVKKEEEAEEEEKPAATTDEDEAGGNAGARVSIGGWRS</sequence>
<dbReference type="Pfam" id="PF07690">
    <property type="entry name" value="MFS_1"/>
    <property type="match status" value="1"/>
</dbReference>
<feature type="compositionally biased region" description="Acidic residues" evidence="9">
    <location>
        <begin position="645"/>
        <end position="661"/>
    </location>
</feature>
<dbReference type="PROSITE" id="PS50850">
    <property type="entry name" value="MFS"/>
    <property type="match status" value="1"/>
</dbReference>